<comment type="caution">
    <text evidence="1">The sequence shown here is derived from an EMBL/GenBank/DDBJ whole genome shotgun (WGS) entry which is preliminary data.</text>
</comment>
<evidence type="ECO:0000313" key="1">
    <source>
        <dbReference type="EMBL" id="KKL71880.1"/>
    </source>
</evidence>
<gene>
    <name evidence="1" type="ORF">LCGC14_2090450</name>
</gene>
<evidence type="ECO:0008006" key="2">
    <source>
        <dbReference type="Google" id="ProtNLM"/>
    </source>
</evidence>
<organism evidence="1">
    <name type="scientific">marine sediment metagenome</name>
    <dbReference type="NCBI Taxonomy" id="412755"/>
    <lineage>
        <taxon>unclassified sequences</taxon>
        <taxon>metagenomes</taxon>
        <taxon>ecological metagenomes</taxon>
    </lineage>
</organism>
<name>A0A0F9GR17_9ZZZZ</name>
<proteinExistence type="predicted"/>
<accession>A0A0F9GR17</accession>
<dbReference type="EMBL" id="LAZR01025450">
    <property type="protein sequence ID" value="KKL71880.1"/>
    <property type="molecule type" value="Genomic_DNA"/>
</dbReference>
<dbReference type="AlphaFoldDB" id="A0A0F9GR17"/>
<protein>
    <recommendedName>
        <fullName evidence="2">AbiEi antitoxin C-terminal domain-containing protein</fullName>
    </recommendedName>
</protein>
<reference evidence="1" key="1">
    <citation type="journal article" date="2015" name="Nature">
        <title>Complex archaea that bridge the gap between prokaryotes and eukaryotes.</title>
        <authorList>
            <person name="Spang A."/>
            <person name="Saw J.H."/>
            <person name="Jorgensen S.L."/>
            <person name="Zaremba-Niedzwiedzka K."/>
            <person name="Martijn J."/>
            <person name="Lind A.E."/>
            <person name="van Eijk R."/>
            <person name="Schleper C."/>
            <person name="Guy L."/>
            <person name="Ettema T.J."/>
        </authorList>
    </citation>
    <scope>NUCLEOTIDE SEQUENCE</scope>
</reference>
<sequence>MNRVLKKLRRDKKEFVTFEELKEYCKELYFNYKIISNYLVSRGYLVKILEDIYYLKTDDEIKQKKLRYSILELVGKGLKLRNINNWYYGLYTALNLNNIDYEHRDIFYYVINDRISNIKPKRIMGKEFRFLTLKNVFFNFGIKKGVIKYSDPEKTILDLIYMWNYSKINENKILFKISKLLKGISEEKILKYSQYYPESNKIILEKGLS</sequence>